<dbReference type="EMBL" id="JAIRAU010000045">
    <property type="protein sequence ID" value="MBZ5713954.1"/>
    <property type="molecule type" value="Genomic_DNA"/>
</dbReference>
<dbReference type="InterPro" id="IPR004843">
    <property type="entry name" value="Calcineurin-like_PHP"/>
</dbReference>
<organism evidence="2 3">
    <name type="scientific">Nannocystis pusilla</name>
    <dbReference type="NCBI Taxonomy" id="889268"/>
    <lineage>
        <taxon>Bacteria</taxon>
        <taxon>Pseudomonadati</taxon>
        <taxon>Myxococcota</taxon>
        <taxon>Polyangia</taxon>
        <taxon>Nannocystales</taxon>
        <taxon>Nannocystaceae</taxon>
        <taxon>Nannocystis</taxon>
    </lineage>
</organism>
<dbReference type="RefSeq" id="WP_224195689.1">
    <property type="nucleotide sequence ID" value="NZ_JAIRAU010000045.1"/>
</dbReference>
<evidence type="ECO:0000313" key="3">
    <source>
        <dbReference type="Proteomes" id="UP001139031"/>
    </source>
</evidence>
<comment type="caution">
    <text evidence="2">The sequence shown here is derived from an EMBL/GenBank/DDBJ whole genome shotgun (WGS) entry which is preliminary data.</text>
</comment>
<dbReference type="Proteomes" id="UP001139031">
    <property type="component" value="Unassembled WGS sequence"/>
</dbReference>
<keyword evidence="3" id="KW-1185">Reference proteome</keyword>
<gene>
    <name evidence="2" type="ORF">K7C98_32380</name>
</gene>
<name>A0ABS7U0A4_9BACT</name>
<evidence type="ECO:0000259" key="1">
    <source>
        <dbReference type="Pfam" id="PF00149"/>
    </source>
</evidence>
<evidence type="ECO:0000313" key="2">
    <source>
        <dbReference type="EMBL" id="MBZ5713954.1"/>
    </source>
</evidence>
<feature type="domain" description="Calcineurin-like phosphoesterase" evidence="1">
    <location>
        <begin position="24"/>
        <end position="289"/>
    </location>
</feature>
<accession>A0ABS7U0A4</accession>
<dbReference type="PANTHER" id="PTHR31302:SF0">
    <property type="entry name" value="TRANSMEMBRANE PROTEIN WITH METALLOPHOSPHOESTERASE DOMAIN"/>
    <property type="match status" value="1"/>
</dbReference>
<protein>
    <submittedName>
        <fullName evidence="2">Metallophosphoesterase</fullName>
    </submittedName>
</protein>
<dbReference type="InterPro" id="IPR051158">
    <property type="entry name" value="Metallophosphoesterase_sf"/>
</dbReference>
<dbReference type="PANTHER" id="PTHR31302">
    <property type="entry name" value="TRANSMEMBRANE PROTEIN WITH METALLOPHOSPHOESTERASE DOMAIN-RELATED"/>
    <property type="match status" value="1"/>
</dbReference>
<dbReference type="SUPFAM" id="SSF56300">
    <property type="entry name" value="Metallo-dependent phosphatases"/>
    <property type="match status" value="1"/>
</dbReference>
<dbReference type="Gene3D" id="3.60.21.10">
    <property type="match status" value="1"/>
</dbReference>
<reference evidence="2" key="1">
    <citation type="submission" date="2021-08" db="EMBL/GenBank/DDBJ databases">
        <authorList>
            <person name="Stevens D.C."/>
        </authorList>
    </citation>
    <scope>NUCLEOTIDE SEQUENCE</scope>
    <source>
        <strain evidence="2">DSM 53165</strain>
    </source>
</reference>
<proteinExistence type="predicted"/>
<dbReference type="InterPro" id="IPR029052">
    <property type="entry name" value="Metallo-depent_PP-like"/>
</dbReference>
<dbReference type="Pfam" id="PF00149">
    <property type="entry name" value="Metallophos"/>
    <property type="match status" value="1"/>
</dbReference>
<sequence length="677" mass="76142">MLIIVPGEPHQRAWPSADTTFTWLHITDLHEGHRQPHLWPNIVERIRDDLTALVRTTGPWDVVLFTGDLVQKAEPALYDALDRTLRGLWNFFEDTLKFSPKLFTVPGNHDLAWQDPSDRYVSRLLALCDDEQARETFWTAPKCRTRQIVRRAFAAYSKWERNHRFPRVPSVTPSGLLPGDRAWIFEKDGARLGIVGLNSAALQLVDRRHVAAPKHADEPYMERLALDVRQLHAACGGDGAQWSQNKVDAALLLTHHPPAWLHPVARTHYESEIYLPGRFVAHLFGHMHEHSHRSTSAGAAEPRRHWQGTALFGIEKRYGAIDRRHGFTLGKIELRGGSATYRLWPRMAVQKEGNYINFVGDTQCELDRVDGGTRMESVVLRRSTSGSRGTRAADHAAGGVLDLPAFQWIEHLKSCVAEDRWSQVRILPGNGPNHIQDVLEQWAPELRVVKVDISELETPADCVAHLIESADTAPDRSTHIGLAKALRGDRRRLVLLISGWGLHEQTWGPESLRAIALFWLGFKNTTPKTILIGMMPTPLEHVVRGTREGSLFTAESIIPSDNDGERLESWLRRRLAHLATAERDTLVRATGGFLEPAQTALRVLSRNSPAERLELVRDSLINVGRVLLASMFHCCVDVVCGRSKALGCVDALRKAGILTRDADPRPRVPEWTEAWEA</sequence>